<organism evidence="10 11">
    <name type="scientific">Methylophaga nitratireducenticrescens</name>
    <dbReference type="NCBI Taxonomy" id="754476"/>
    <lineage>
        <taxon>Bacteria</taxon>
        <taxon>Pseudomonadati</taxon>
        <taxon>Pseudomonadota</taxon>
        <taxon>Gammaproteobacteria</taxon>
        <taxon>Thiotrichales</taxon>
        <taxon>Piscirickettsiaceae</taxon>
        <taxon>Methylophaga</taxon>
    </lineage>
</organism>
<evidence type="ECO:0000256" key="1">
    <source>
        <dbReference type="ARBA" id="ARBA00002672"/>
    </source>
</evidence>
<evidence type="ECO:0000256" key="4">
    <source>
        <dbReference type="ARBA" id="ARBA00017522"/>
    </source>
</evidence>
<keyword evidence="11" id="KW-1185">Reference proteome</keyword>
<keyword evidence="7" id="KW-0812">Transmembrane</keyword>
<sequence length="207" mass="24025">MSESAWWDITLAGLASMSGWEVFAALLGIGYILFAARESQWCWPLAFISTIIYTILFWENQLPMQALLNLYYIGMAVYGFILWHRHENQTAVLNIHSWPWQYHLIFIATGGFLSLVFGYYLSAHATQYPYLDAFVMVFSVMNTLLMARKVLENWLYWQVINSSAIVLYALTGFYATIVMFSIYLFLAMAGYFKWRKLLAAQHQTRTA</sequence>
<accession>I1XHD2</accession>
<dbReference type="HOGENOM" id="CLU_076589_2_0_6"/>
<protein>
    <recommendedName>
        <fullName evidence="4">Nicotinamide riboside transporter PnuC</fullName>
    </recommendedName>
</protein>
<evidence type="ECO:0000313" key="11">
    <source>
        <dbReference type="Proteomes" id="UP000009144"/>
    </source>
</evidence>
<dbReference type="GO" id="GO:0034257">
    <property type="term" value="F:nicotinamide riboside transmembrane transporter activity"/>
    <property type="evidence" value="ECO:0007669"/>
    <property type="project" value="InterPro"/>
</dbReference>
<reference evidence="10 11" key="1">
    <citation type="journal article" date="2012" name="J. Bacteriol.">
        <title>Complete genome sequences of Methylophaga sp. strain JAM1 and Methylophaga sp. strain JAM7.</title>
        <authorList>
            <person name="Villeneuve C."/>
            <person name="Martineau C."/>
            <person name="Mauffrey F."/>
            <person name="Villemur R."/>
        </authorList>
    </citation>
    <scope>NUCLEOTIDE SEQUENCE [LARGE SCALE GENOMIC DNA]</scope>
    <source>
        <strain evidence="10 11">JAM1</strain>
    </source>
</reference>
<evidence type="ECO:0000256" key="5">
    <source>
        <dbReference type="ARBA" id="ARBA00022448"/>
    </source>
</evidence>
<evidence type="ECO:0000256" key="9">
    <source>
        <dbReference type="ARBA" id="ARBA00023136"/>
    </source>
</evidence>
<dbReference type="AlphaFoldDB" id="I1XHD2"/>
<gene>
    <name evidence="10" type="ordered locus">Q7A_959</name>
</gene>
<dbReference type="PANTHER" id="PTHR36122">
    <property type="entry name" value="NICOTINAMIDE RIBOSIDE TRANSPORTER PNUC"/>
    <property type="match status" value="1"/>
</dbReference>
<dbReference type="eggNOG" id="COG3201">
    <property type="taxonomic scope" value="Bacteria"/>
</dbReference>
<keyword evidence="6" id="KW-1003">Cell membrane</keyword>
<dbReference type="STRING" id="754476.Q7A_959"/>
<dbReference type="NCBIfam" id="TIGR01528">
    <property type="entry name" value="NMN_trans_PnuC"/>
    <property type="match status" value="1"/>
</dbReference>
<comment type="similarity">
    <text evidence="3">Belongs to the nicotinamide ribonucleoside (NR) uptake permease (TC 4.B.1) family.</text>
</comment>
<dbReference type="KEGG" id="mej:Q7A_959"/>
<keyword evidence="9" id="KW-0472">Membrane</keyword>
<comment type="subcellular location">
    <subcellularLocation>
        <location evidence="2">Cell membrane</location>
        <topology evidence="2">Multi-pass membrane protein</topology>
    </subcellularLocation>
</comment>
<dbReference type="PANTHER" id="PTHR36122:SF2">
    <property type="entry name" value="NICOTINAMIDE RIBOSIDE TRANSPORTER PNUC"/>
    <property type="match status" value="1"/>
</dbReference>
<dbReference type="EMBL" id="CP003390">
    <property type="protein sequence ID" value="AFI83801.1"/>
    <property type="molecule type" value="Genomic_DNA"/>
</dbReference>
<comment type="function">
    <text evidence="1">Required for nicotinamide riboside transport across the inner membrane.</text>
</comment>
<evidence type="ECO:0000256" key="2">
    <source>
        <dbReference type="ARBA" id="ARBA00004651"/>
    </source>
</evidence>
<proteinExistence type="inferred from homology"/>
<dbReference type="RefSeq" id="WP_014706176.1">
    <property type="nucleotide sequence ID" value="NC_017857.3"/>
</dbReference>
<keyword evidence="5" id="KW-0813">Transport</keyword>
<reference evidence="10 11" key="2">
    <citation type="journal article" date="2013" name="Int. J. Syst. Evol. Microbiol.">
        <title>Methylophaga nitratireducenticrescens sp. nov. and Methylophaga frappieri sp. nov., isolated from the biofilm of the methanol-fed denitrification system treating the seawater at the Montreal Biodome.</title>
        <authorList>
            <person name="Villeneuve C."/>
            <person name="Martineau C."/>
            <person name="Mauffrey F."/>
            <person name="Villemur R."/>
        </authorList>
    </citation>
    <scope>NUCLEOTIDE SEQUENCE [LARGE SCALE GENOMIC DNA]</scope>
    <source>
        <strain evidence="10 11">JAM1</strain>
    </source>
</reference>
<dbReference type="GO" id="GO:0016301">
    <property type="term" value="F:kinase activity"/>
    <property type="evidence" value="ECO:0007669"/>
    <property type="project" value="UniProtKB-KW"/>
</dbReference>
<evidence type="ECO:0000256" key="6">
    <source>
        <dbReference type="ARBA" id="ARBA00022475"/>
    </source>
</evidence>
<evidence type="ECO:0000313" key="10">
    <source>
        <dbReference type="EMBL" id="AFI83801.1"/>
    </source>
</evidence>
<evidence type="ECO:0000256" key="3">
    <source>
        <dbReference type="ARBA" id="ARBA00006669"/>
    </source>
</evidence>
<dbReference type="GO" id="GO:0005886">
    <property type="term" value="C:plasma membrane"/>
    <property type="evidence" value="ECO:0007669"/>
    <property type="project" value="UniProtKB-SubCell"/>
</dbReference>
<name>I1XHD2_METNJ</name>
<dbReference type="InterPro" id="IPR006419">
    <property type="entry name" value="NMN_transpt_PnuC"/>
</dbReference>
<dbReference type="Pfam" id="PF04973">
    <property type="entry name" value="NMN_transporter"/>
    <property type="match status" value="1"/>
</dbReference>
<evidence type="ECO:0000256" key="8">
    <source>
        <dbReference type="ARBA" id="ARBA00022989"/>
    </source>
</evidence>
<dbReference type="PATRIC" id="fig|754476.3.peg.946"/>
<dbReference type="Proteomes" id="UP000009144">
    <property type="component" value="Chromosome"/>
</dbReference>
<evidence type="ECO:0000256" key="7">
    <source>
        <dbReference type="ARBA" id="ARBA00022692"/>
    </source>
</evidence>
<keyword evidence="8" id="KW-1133">Transmembrane helix</keyword>